<dbReference type="AlphaFoldDB" id="A0A6J4T4C0"/>
<dbReference type="EMBL" id="CADCVZ010000036">
    <property type="protein sequence ID" value="CAA9512799.1"/>
    <property type="molecule type" value="Genomic_DNA"/>
</dbReference>
<feature type="compositionally biased region" description="Gly residues" evidence="1">
    <location>
        <begin position="211"/>
        <end position="226"/>
    </location>
</feature>
<protein>
    <submittedName>
        <fullName evidence="2">Uncharacterized protein</fullName>
    </submittedName>
</protein>
<sequence length="248" mass="24855">AARDPRPDRQALVASRRAVRRRAVRDDVRADRVQAAAGSVEGPQAGAGQLGGAWPQAQGCTSGMGGAMAASGQRCGGSMGAAAARSSSGRLAHPQCGRPAQDGDGGRVQAQAAAEPGREPGAGGAGADRRGTGARLAGDGASEFGRGAGRGQHRSVQHDQRQAGRLPAGRCRAQAAARDRVSGAGSPPGHGRRPRRGQEGSAAAGGDRFGRGYGGRHPGGAAPGGGEDSRVFRREAVRARSFVGRAPV</sequence>
<feature type="region of interest" description="Disordered" evidence="1">
    <location>
        <begin position="61"/>
        <end position="231"/>
    </location>
</feature>
<feature type="non-terminal residue" evidence="2">
    <location>
        <position position="248"/>
    </location>
</feature>
<feature type="non-terminal residue" evidence="2">
    <location>
        <position position="1"/>
    </location>
</feature>
<gene>
    <name evidence="2" type="ORF">AVDCRST_MAG09-1717</name>
</gene>
<accession>A0A6J4T4C0</accession>
<proteinExistence type="predicted"/>
<evidence type="ECO:0000256" key="1">
    <source>
        <dbReference type="SAM" id="MobiDB-lite"/>
    </source>
</evidence>
<reference evidence="2" key="1">
    <citation type="submission" date="2020-02" db="EMBL/GenBank/DDBJ databases">
        <authorList>
            <person name="Meier V. D."/>
        </authorList>
    </citation>
    <scope>NUCLEOTIDE SEQUENCE</scope>
    <source>
        <strain evidence="2">AVDCRST_MAG09</strain>
    </source>
</reference>
<evidence type="ECO:0000313" key="2">
    <source>
        <dbReference type="EMBL" id="CAA9512799.1"/>
    </source>
</evidence>
<feature type="compositionally biased region" description="Low complexity" evidence="1">
    <location>
        <begin position="80"/>
        <end position="90"/>
    </location>
</feature>
<organism evidence="2">
    <name type="scientific">uncultured Sphingomonas sp</name>
    <dbReference type="NCBI Taxonomy" id="158754"/>
    <lineage>
        <taxon>Bacteria</taxon>
        <taxon>Pseudomonadati</taxon>
        <taxon>Pseudomonadota</taxon>
        <taxon>Alphaproteobacteria</taxon>
        <taxon>Sphingomonadales</taxon>
        <taxon>Sphingomonadaceae</taxon>
        <taxon>Sphingomonas</taxon>
        <taxon>environmental samples</taxon>
    </lineage>
</organism>
<name>A0A6J4T4C0_9SPHN</name>
<feature type="region of interest" description="Disordered" evidence="1">
    <location>
        <begin position="34"/>
        <end position="53"/>
    </location>
</feature>